<dbReference type="EMBL" id="FJ362376">
    <property type="protein sequence ID" value="ACI49173.1"/>
    <property type="molecule type" value="Genomic_DNA"/>
</dbReference>
<dbReference type="AlphaFoldDB" id="B6VBT0"/>
<feature type="compositionally biased region" description="Low complexity" evidence="1">
    <location>
        <begin position="779"/>
        <end position="794"/>
    </location>
</feature>
<organism evidence="3">
    <name type="scientific">Caenorhabditis angaria</name>
    <dbReference type="NCBI Taxonomy" id="860376"/>
    <lineage>
        <taxon>Eukaryota</taxon>
        <taxon>Metazoa</taxon>
        <taxon>Ecdysozoa</taxon>
        <taxon>Nematoda</taxon>
        <taxon>Chromadorea</taxon>
        <taxon>Rhabditida</taxon>
        <taxon>Rhabditina</taxon>
        <taxon>Rhabditomorpha</taxon>
        <taxon>Rhabditoidea</taxon>
        <taxon>Rhabditidae</taxon>
        <taxon>Peloderinae</taxon>
        <taxon>Caenorhabditis</taxon>
    </lineage>
</organism>
<feature type="region of interest" description="Disordered" evidence="1">
    <location>
        <begin position="826"/>
        <end position="931"/>
    </location>
</feature>
<reference evidence="3" key="1">
    <citation type="journal article" date="2008" name="Genome Res.">
        <title>Multigenome DNA sequence conservation identifies Hox cis-regulatory elements.</title>
        <authorList>
            <person name="Kuntz S.G."/>
            <person name="Schwarz E.M."/>
            <person name="DeModena J.A."/>
            <person name="De Buysscher T."/>
            <person name="Trout D."/>
            <person name="Shizuya H."/>
            <person name="Sternberg P.W."/>
            <person name="Wold B.J."/>
        </authorList>
    </citation>
    <scope>NUCLEOTIDE SEQUENCE</scope>
    <source>
        <strain evidence="3">PS1010</strain>
    </source>
</reference>
<feature type="compositionally biased region" description="Basic and acidic residues" evidence="1">
    <location>
        <begin position="887"/>
        <end position="896"/>
    </location>
</feature>
<feature type="region of interest" description="Disordered" evidence="1">
    <location>
        <begin position="773"/>
        <end position="794"/>
    </location>
</feature>
<sequence length="931" mass="106599">MDEGKIVLIGNETDLLHCGYSHAIKDSGKRYPSAVHYTHCMILTQLNVDESAVDELLCTQSQDVPRRAQQLLLENMPHGHDMNSLASYLQGSRQSYTMQGLRLRVEQDQDFEKTLMDTNEALLIVCDSRDRELGIGMDEKIFMDWMAKEKADARQLGFWMKNEASRPADLGQNQLGFFLMWIRYEVKERRKASLLTREVQHINGLSTDKDDKPVKISVNDLIISLQGIFRPLSNYYPFPFEMKGERYRSVEHYAYEKLFNSLKLDDKMIEKIQTTPLPVDVPVVADRIFRNLEISSETISEKISKMDRWRQSAMKHKIVHNEYLQQLLLSTGDSIIIDTALGDSLWTCGASETELQRLLTKAYVNPERIIDWMRGDKDGHVPKSVSNLYGNKTGLLLMELRGKLAAATQSRIPLISPINTSTLSAIVSPHVICFTAESVWHPLYPAEIRVAGDQALLPSPSHYVALQATKILGMNKEDSDYIMECQSSLDCWTRLHEVIESKGRNLEREQNWWMEKRQQTIKESLQLLLEQHPPLLRALLDTGDSLLVFCSRFSSIDAELSIGMRESDFRVWMHEVDITTKQLIELCCRPMAFRPPYLGGNRLGLILMELRREFVLKGIFPQNLPELLIGVDTILGSDSPAENMITLEYFDILQPFNYSSLWINPLFLLAKTGNSEAMLACCRVKQSPRLVTVDDEKISEIVEKLGKENEANTEDDIEYLNKIAPEDLRAVFMKYCVKMRNRMNELDRQNGEMQMMAMETHRLQTIRRSLADTKEKEVGPTPGSSTSAPPLPPSLVVSAQPANMHRIAAGRENTTQFDMSYDYSEMEEDKSRHVKKEKQEYKIPTIKRSFGKDRGNDERRNNQYNSGRKNNDNVHQESSRKRQLSPRKPEVIKKPPPEVVAPPIVPPKPKRNPDEELSDGEILSTDEEDNS</sequence>
<evidence type="ECO:0000313" key="3">
    <source>
        <dbReference type="EMBL" id="ACI49173.1"/>
    </source>
</evidence>
<name>B6VBT0_9PELO</name>
<feature type="compositionally biased region" description="Basic and acidic residues" evidence="1">
    <location>
        <begin position="869"/>
        <end position="880"/>
    </location>
</feature>
<feature type="compositionally biased region" description="Acidic residues" evidence="1">
    <location>
        <begin position="915"/>
        <end position="931"/>
    </location>
</feature>
<feature type="compositionally biased region" description="Pro residues" evidence="1">
    <location>
        <begin position="897"/>
        <end position="907"/>
    </location>
</feature>
<proteinExistence type="predicted"/>
<protein>
    <recommendedName>
        <fullName evidence="2">NADAR domain-containing protein</fullName>
    </recommendedName>
</protein>
<feature type="domain" description="NADAR" evidence="2">
    <location>
        <begin position="231"/>
        <end position="353"/>
    </location>
</feature>
<dbReference type="InterPro" id="IPR037238">
    <property type="entry name" value="YbiA-like_sf"/>
</dbReference>
<dbReference type="SUPFAM" id="SSF143990">
    <property type="entry name" value="YbiA-like"/>
    <property type="match status" value="3"/>
</dbReference>
<dbReference type="InterPro" id="IPR012816">
    <property type="entry name" value="NADAR"/>
</dbReference>
<evidence type="ECO:0000259" key="2">
    <source>
        <dbReference type="Pfam" id="PF08719"/>
    </source>
</evidence>
<evidence type="ECO:0000256" key="1">
    <source>
        <dbReference type="SAM" id="MobiDB-lite"/>
    </source>
</evidence>
<dbReference type="Gene3D" id="1.10.357.40">
    <property type="entry name" value="YbiA-like"/>
    <property type="match status" value="3"/>
</dbReference>
<dbReference type="CDD" id="cd15457">
    <property type="entry name" value="NADAR"/>
    <property type="match status" value="2"/>
</dbReference>
<dbReference type="Pfam" id="PF08719">
    <property type="entry name" value="NADAR"/>
    <property type="match status" value="1"/>
</dbReference>
<feature type="compositionally biased region" description="Basic and acidic residues" evidence="1">
    <location>
        <begin position="850"/>
        <end position="861"/>
    </location>
</feature>
<accession>B6VBT0</accession>
<gene>
    <name evidence="3" type="ORF">Csp3_JD02.001</name>
</gene>